<gene>
    <name evidence="1" type="ORF">F4559_002818</name>
</gene>
<dbReference type="Proteomes" id="UP000542674">
    <property type="component" value="Unassembled WGS sequence"/>
</dbReference>
<reference evidence="1 2" key="1">
    <citation type="submission" date="2020-08" db="EMBL/GenBank/DDBJ databases">
        <title>Sequencing the genomes of 1000 actinobacteria strains.</title>
        <authorList>
            <person name="Klenk H.-P."/>
        </authorList>
    </citation>
    <scope>NUCLEOTIDE SEQUENCE [LARGE SCALE GENOMIC DNA]</scope>
    <source>
        <strain evidence="1 2">DSM 45084</strain>
    </source>
</reference>
<name>A0A7W7T2P6_9PSEU</name>
<dbReference type="AlphaFoldDB" id="A0A7W7T2P6"/>
<comment type="caution">
    <text evidence="1">The sequence shown here is derived from an EMBL/GenBank/DDBJ whole genome shotgun (WGS) entry which is preliminary data.</text>
</comment>
<keyword evidence="2" id="KW-1185">Reference proteome</keyword>
<proteinExistence type="predicted"/>
<protein>
    <submittedName>
        <fullName evidence="1">Uncharacterized protein</fullName>
    </submittedName>
</protein>
<evidence type="ECO:0000313" key="2">
    <source>
        <dbReference type="Proteomes" id="UP000542674"/>
    </source>
</evidence>
<sequence length="166" mass="18199">MTPTVAVAHDDFLIVVEGPARLTWCRTGSARWRPTGLWPTPAQQADVCDRIRRGSPLLVVLDEPTAIPLLAEEIADAPPELAALAEFAGDVGELRIPFLGWLPPDLAERGRRFLRCGRPSRPDVLVPPLVVDAPDPDVPHVRFARWSRRVPNPTEALVAAATHLFS</sequence>
<dbReference type="EMBL" id="JACHJS010000001">
    <property type="protein sequence ID" value="MBB4965459.1"/>
    <property type="molecule type" value="Genomic_DNA"/>
</dbReference>
<dbReference type="RefSeq" id="WP_184668999.1">
    <property type="nucleotide sequence ID" value="NZ_BAABAI010000001.1"/>
</dbReference>
<evidence type="ECO:0000313" key="1">
    <source>
        <dbReference type="EMBL" id="MBB4965459.1"/>
    </source>
</evidence>
<organism evidence="1 2">
    <name type="scientific">Saccharothrix violaceirubra</name>
    <dbReference type="NCBI Taxonomy" id="413306"/>
    <lineage>
        <taxon>Bacteria</taxon>
        <taxon>Bacillati</taxon>
        <taxon>Actinomycetota</taxon>
        <taxon>Actinomycetes</taxon>
        <taxon>Pseudonocardiales</taxon>
        <taxon>Pseudonocardiaceae</taxon>
        <taxon>Saccharothrix</taxon>
    </lineage>
</organism>
<accession>A0A7W7T2P6</accession>